<feature type="compositionally biased region" description="Gly residues" evidence="1">
    <location>
        <begin position="954"/>
        <end position="963"/>
    </location>
</feature>
<dbReference type="SUPFAM" id="SSF56935">
    <property type="entry name" value="Porins"/>
    <property type="match status" value="1"/>
</dbReference>
<dbReference type="InterPro" id="IPR041700">
    <property type="entry name" value="OMP_b-brl_3"/>
</dbReference>
<keyword evidence="4" id="KW-0675">Receptor</keyword>
<dbReference type="Pfam" id="PF13715">
    <property type="entry name" value="CarbopepD_reg_2"/>
    <property type="match status" value="1"/>
</dbReference>
<dbReference type="Gene3D" id="2.60.40.1120">
    <property type="entry name" value="Carboxypeptidase-like, regulatory domain"/>
    <property type="match status" value="1"/>
</dbReference>
<keyword evidence="5" id="KW-1185">Reference proteome</keyword>
<organism evidence="4 5">
    <name type="scientific">Xylanibacter muris</name>
    <dbReference type="NCBI Taxonomy" id="2736290"/>
    <lineage>
        <taxon>Bacteria</taxon>
        <taxon>Pseudomonadati</taxon>
        <taxon>Bacteroidota</taxon>
        <taxon>Bacteroidia</taxon>
        <taxon>Bacteroidales</taxon>
        <taxon>Prevotellaceae</taxon>
        <taxon>Xylanibacter</taxon>
    </lineage>
</organism>
<feature type="domain" description="Outer membrane protein beta-barrel" evidence="3">
    <location>
        <begin position="616"/>
        <end position="922"/>
    </location>
</feature>
<keyword evidence="2" id="KW-0732">Signal</keyword>
<proteinExistence type="predicted"/>
<evidence type="ECO:0000256" key="2">
    <source>
        <dbReference type="SAM" id="SignalP"/>
    </source>
</evidence>
<sequence length="983" mass="110191">MKKIILLLITVIATTLPAIAQRVITGKVIESDTKEALAMATVKLLKTDSTLVKGVLTSQNGSFSINVPSNGKYILKITNVGYKSHTQNITVNSNKNISLGTVSVSPDAFMLKGATITANVAKVTLKEDTFVYNAGAYRTPEGSAVEELVKRLPGAQVDDDGKITINGKEVKKILIDGKEFMTGDTKTAMKNLPTSIIEKVKAYDEKSDMARVSGIDDGDEQTVLDFGVKRGMNKGLFSNIDLAAGTNDRYAAKAMAARFNSTLKIMAMGNANNINDMGFGSGGRFGGGRGRSGLNASKMAGVNVNYEEKDKLKISGSIRWNHSDGDAYSKSSAENFVSTTGSFSNNINKNLSRGNSWNGQMRLEWMPDTMTNIMFRPEFSYAKSDGVSNNQSATYNDDPYLYVTNPLDAEAIAKLAEDSLMVNHRVNKSITYSDSKRFGGSLQINRKLNSYGRNITLRVRGNYTESNSKSLQTNNVHLFQIQNILGQDSTYQTNRYNLAPQRNYNYSARLSYSEPIMKGTFLQLSYDFQYKHSKSDRSTYDFSNLGENFFEGLTPSYRDFSSWLSRLENPFDTYIDDSLSRYSEYNTYTHDINLTLRIIRKAYNLNLGVTVMPQQTHFIQRYQGNNADTTRNVVDITPNADFRWKISKVSQLRVYYRGHSSQPSMTDLLDITDNSDPLNITKGNPGLKPAFTNSFNMFYNNYIQKRQQSIMFNMGFNTTRNSISNKVTYDETTGGRTTQPENINGNWDARGAFMYNTSIDTTGLFYINTFSEMSYRNNVGYLSLDRNSDSQKNVTKDMSLSERIAAGIRNSWLEFELTGYLRYNHATNKLVSRSNLDTWQFSYGCNTNIALPWGTTIATDLNMSSRRGYNDASLNTNELIWNAQISQSLMRKNLTVSLQFYDILKQQSNFSRTISAMNRYDVEYNAITSFAMLHVIYKINLFGSKDARREMREGPGGFGGPGDGPRNRTRSGNRGGGFRPPMF</sequence>
<dbReference type="Pfam" id="PF14905">
    <property type="entry name" value="OMP_b-brl_3"/>
    <property type="match status" value="1"/>
</dbReference>
<feature type="compositionally biased region" description="Gly residues" evidence="1">
    <location>
        <begin position="973"/>
        <end position="983"/>
    </location>
</feature>
<protein>
    <submittedName>
        <fullName evidence="4">TonB-dependent receptor</fullName>
    </submittedName>
</protein>
<reference evidence="4 5" key="1">
    <citation type="submission" date="2020-05" db="EMBL/GenBank/DDBJ databases">
        <title>Distinct polysaccharide utilization as determinants for interspecies competition between intestinal Prevotella spp.</title>
        <authorList>
            <person name="Galvez E.J.C."/>
            <person name="Iljazovic A."/>
            <person name="Strowig T."/>
        </authorList>
    </citation>
    <scope>NUCLEOTIDE SEQUENCE [LARGE SCALE GENOMIC DNA]</scope>
    <source>
        <strain evidence="4 5">PMUR</strain>
    </source>
</reference>
<accession>A0ABX2AQT8</accession>
<comment type="caution">
    <text evidence="4">The sequence shown here is derived from an EMBL/GenBank/DDBJ whole genome shotgun (WGS) entry which is preliminary data.</text>
</comment>
<dbReference type="EMBL" id="JABKKF010000009">
    <property type="protein sequence ID" value="NPD92607.1"/>
    <property type="molecule type" value="Genomic_DNA"/>
</dbReference>
<evidence type="ECO:0000313" key="5">
    <source>
        <dbReference type="Proteomes" id="UP000714420"/>
    </source>
</evidence>
<feature type="chain" id="PRO_5046364684" evidence="2">
    <location>
        <begin position="21"/>
        <end position="983"/>
    </location>
</feature>
<evidence type="ECO:0000313" key="4">
    <source>
        <dbReference type="EMBL" id="NPD92607.1"/>
    </source>
</evidence>
<dbReference type="RefSeq" id="WP_172275946.1">
    <property type="nucleotide sequence ID" value="NZ_CASGMU010000010.1"/>
</dbReference>
<feature type="region of interest" description="Disordered" evidence="1">
    <location>
        <begin position="950"/>
        <end position="983"/>
    </location>
</feature>
<gene>
    <name evidence="4" type="ORF">HPS56_09690</name>
</gene>
<evidence type="ECO:0000259" key="3">
    <source>
        <dbReference type="Pfam" id="PF14905"/>
    </source>
</evidence>
<feature type="signal peptide" evidence="2">
    <location>
        <begin position="1"/>
        <end position="20"/>
    </location>
</feature>
<dbReference type="Proteomes" id="UP000714420">
    <property type="component" value="Unassembled WGS sequence"/>
</dbReference>
<name>A0ABX2AQT8_9BACT</name>
<evidence type="ECO:0000256" key="1">
    <source>
        <dbReference type="SAM" id="MobiDB-lite"/>
    </source>
</evidence>
<dbReference type="SUPFAM" id="SSF49478">
    <property type="entry name" value="Cna protein B-type domain"/>
    <property type="match status" value="1"/>
</dbReference>